<gene>
    <name evidence="1" type="ORF">ATR_0708</name>
    <name evidence="2" type="ORF">CRU87_06785</name>
</gene>
<sequence length="240" mass="28240">MSFLIFLKIKKKKKENPSKSSKMKGFLKLKPKDLQMNAQMEKMTIEFNLNQLVELYKSNFNLRLELTTNIDNKPVARLYKATPKAKYSQEKQIFGFYFQSEDRRVEFLSDDYGKRFANKQADENYKKDKKAKNEKEALEVKVGDIFKDSWGYEQTNVDYYQVVAKPSNCFIVVKKISSKIINESTGCNMSAYIKPLPNEFINDKETKYKLNGKSIKTSSFSWAYKVENIETEKAYCSWYY</sequence>
<evidence type="ECO:0000313" key="4">
    <source>
        <dbReference type="Proteomes" id="UP000289132"/>
    </source>
</evidence>
<accession>A0AAD0QIJ1</accession>
<reference evidence="2 4" key="1">
    <citation type="submission" date="2017-10" db="EMBL/GenBank/DDBJ databases">
        <title>Genomics of the genus Arcobacter.</title>
        <authorList>
            <person name="Perez-Cataluna A."/>
            <person name="Figueras M.J."/>
        </authorList>
    </citation>
    <scope>NUCLEOTIDE SEQUENCE [LARGE SCALE GENOMIC DNA]</scope>
    <source>
        <strain evidence="2 4">LMG 25534</strain>
    </source>
</reference>
<dbReference type="KEGG" id="atp:ATR_0708"/>
<evidence type="ECO:0000313" key="2">
    <source>
        <dbReference type="EMBL" id="RXJ91089.1"/>
    </source>
</evidence>
<protein>
    <submittedName>
        <fullName evidence="1">Uncharacterized protein</fullName>
    </submittedName>
</protein>
<keyword evidence="4" id="KW-1185">Reference proteome</keyword>
<dbReference type="EMBL" id="CP031367">
    <property type="protein sequence ID" value="AXK48577.1"/>
    <property type="molecule type" value="Genomic_DNA"/>
</dbReference>
<dbReference type="Proteomes" id="UP000289132">
    <property type="component" value="Unassembled WGS sequence"/>
</dbReference>
<dbReference type="Proteomes" id="UP000254504">
    <property type="component" value="Chromosome"/>
</dbReference>
<evidence type="ECO:0000313" key="3">
    <source>
        <dbReference type="Proteomes" id="UP000254504"/>
    </source>
</evidence>
<reference evidence="1 3" key="2">
    <citation type="submission" date="2018-07" db="EMBL/GenBank/DDBJ databases">
        <title>Complete genome of the Arcobacter trophiarum type strain LMG 25534.</title>
        <authorList>
            <person name="Miller W.G."/>
            <person name="Yee E."/>
        </authorList>
    </citation>
    <scope>NUCLEOTIDE SEQUENCE [LARGE SCALE GENOMIC DNA]</scope>
    <source>
        <strain evidence="1 3">LMG 25534</strain>
    </source>
</reference>
<proteinExistence type="predicted"/>
<name>A0AAD0QIJ1_9BACT</name>
<dbReference type="EMBL" id="PDKD01000010">
    <property type="protein sequence ID" value="RXJ91089.1"/>
    <property type="molecule type" value="Genomic_DNA"/>
</dbReference>
<dbReference type="AlphaFoldDB" id="A0AAD0QIJ1"/>
<evidence type="ECO:0000313" key="1">
    <source>
        <dbReference type="EMBL" id="AXK48577.1"/>
    </source>
</evidence>
<organism evidence="1 3">
    <name type="scientific">Aliarcobacter trophiarum LMG 25534</name>
    <dbReference type="NCBI Taxonomy" id="1032241"/>
    <lineage>
        <taxon>Bacteria</taxon>
        <taxon>Pseudomonadati</taxon>
        <taxon>Campylobacterota</taxon>
        <taxon>Epsilonproteobacteria</taxon>
        <taxon>Campylobacterales</taxon>
        <taxon>Arcobacteraceae</taxon>
        <taxon>Aliarcobacter</taxon>
    </lineage>
</organism>